<dbReference type="InterPro" id="IPR036291">
    <property type="entry name" value="NAD(P)-bd_dom_sf"/>
</dbReference>
<gene>
    <name evidence="9" type="ORF">JKP88DRAFT_269785</name>
</gene>
<evidence type="ECO:0000256" key="4">
    <source>
        <dbReference type="ARBA" id="ARBA00013189"/>
    </source>
</evidence>
<dbReference type="UniPathway" id="UPA00214"/>
<evidence type="ECO:0000256" key="3">
    <source>
        <dbReference type="ARBA" id="ARBA00004947"/>
    </source>
</evidence>
<dbReference type="SUPFAM" id="SSF51735">
    <property type="entry name" value="NAD(P)-binding Rossmann-fold domains"/>
    <property type="match status" value="1"/>
</dbReference>
<evidence type="ECO:0000256" key="7">
    <source>
        <dbReference type="RuleBase" id="RU366046"/>
    </source>
</evidence>
<dbReference type="InterPro" id="IPR001763">
    <property type="entry name" value="Rhodanese-like_dom"/>
</dbReference>
<name>A0A835YY50_9STRA</name>
<evidence type="ECO:0000256" key="2">
    <source>
        <dbReference type="ARBA" id="ARBA00001911"/>
    </source>
</evidence>
<dbReference type="EMBL" id="JAFCMP010000190">
    <property type="protein sequence ID" value="KAG5183741.1"/>
    <property type="molecule type" value="Genomic_DNA"/>
</dbReference>
<comment type="similarity">
    <text evidence="7">Belongs to the NAD(P)-dependent epimerase/dehydratase family.</text>
</comment>
<dbReference type="GO" id="GO:0033499">
    <property type="term" value="P:galactose catabolic process via UDP-galactose, Leloir pathway"/>
    <property type="evidence" value="ECO:0007669"/>
    <property type="project" value="TreeGrafter"/>
</dbReference>
<feature type="domain" description="Rhodanese" evidence="8">
    <location>
        <begin position="1"/>
        <end position="53"/>
    </location>
</feature>
<dbReference type="PROSITE" id="PS50206">
    <property type="entry name" value="RHODANESE_3"/>
    <property type="match status" value="1"/>
</dbReference>
<evidence type="ECO:0000313" key="10">
    <source>
        <dbReference type="Proteomes" id="UP000664859"/>
    </source>
</evidence>
<comment type="catalytic activity">
    <reaction evidence="1 7">
        <text>UDP-alpha-D-glucose = UDP-alpha-D-galactose</text>
        <dbReference type="Rhea" id="RHEA:22168"/>
        <dbReference type="ChEBI" id="CHEBI:58885"/>
        <dbReference type="ChEBI" id="CHEBI:66914"/>
        <dbReference type="EC" id="5.1.3.2"/>
    </reaction>
</comment>
<dbReference type="InterPro" id="IPR016040">
    <property type="entry name" value="NAD(P)-bd_dom"/>
</dbReference>
<keyword evidence="5 7" id="KW-0520">NAD</keyword>
<organism evidence="9 10">
    <name type="scientific">Tribonema minus</name>
    <dbReference type="NCBI Taxonomy" id="303371"/>
    <lineage>
        <taxon>Eukaryota</taxon>
        <taxon>Sar</taxon>
        <taxon>Stramenopiles</taxon>
        <taxon>Ochrophyta</taxon>
        <taxon>PX clade</taxon>
        <taxon>Xanthophyceae</taxon>
        <taxon>Tribonematales</taxon>
        <taxon>Tribonemataceae</taxon>
        <taxon>Tribonema</taxon>
    </lineage>
</organism>
<proteinExistence type="inferred from homology"/>
<reference evidence="9" key="1">
    <citation type="submission" date="2021-02" db="EMBL/GenBank/DDBJ databases">
        <title>First Annotated Genome of the Yellow-green Alga Tribonema minus.</title>
        <authorList>
            <person name="Mahan K.M."/>
        </authorList>
    </citation>
    <scope>NUCLEOTIDE SEQUENCE</scope>
    <source>
        <strain evidence="9">UTEX B ZZ1240</strain>
    </source>
</reference>
<comment type="caution">
    <text evidence="9">The sequence shown here is derived from an EMBL/GenBank/DDBJ whole genome shotgun (WGS) entry which is preliminary data.</text>
</comment>
<dbReference type="EC" id="5.1.3.2" evidence="4 7"/>
<evidence type="ECO:0000313" key="9">
    <source>
        <dbReference type="EMBL" id="KAG5183741.1"/>
    </source>
</evidence>
<dbReference type="Pfam" id="PF16363">
    <property type="entry name" value="GDP_Man_Dehyd"/>
    <property type="match status" value="1"/>
</dbReference>
<sequence>MASEEGENGKRKVVLVCGGAGYIGSHTALVLLEAGFDVVVLDSFVNSSPESLERVLKITNCGPERLKWHKLDLCDQAALHEILLQYPPFDSCIHFAGLKAVNESLHEPLLYYHNNIVSTLNLLKELDERTCRKLVFSSSATVYGNAPAPITEESHVGQGITNPYGRTKYFIEEILRDFTISDDHHATNAKEGHELSSRWKIESLRYFNPTGAHPSGDIGEDPRGPPNNLAPYLSQVAVGRREQLTIFGGDYDTVDGTGVRDYVHVLDLAEGHLKALEYLDKVPCGFHTHNLGSGSGYSVLQMVKAMEKASGRPVPHVIGPRRQGDLASVYADPSLAKKELGWECTRGIDEMMRDLWAWQSKNPNGYRDA</sequence>
<dbReference type="AlphaFoldDB" id="A0A835YY50"/>
<comment type="cofactor">
    <cofactor evidence="2 7">
        <name>NAD(+)</name>
        <dbReference type="ChEBI" id="CHEBI:57540"/>
    </cofactor>
</comment>
<dbReference type="PANTHER" id="PTHR43725">
    <property type="entry name" value="UDP-GLUCOSE 4-EPIMERASE"/>
    <property type="match status" value="1"/>
</dbReference>
<dbReference type="InterPro" id="IPR005886">
    <property type="entry name" value="UDP_G4E"/>
</dbReference>
<comment type="subunit">
    <text evidence="7">Homodimer.</text>
</comment>
<dbReference type="Gene3D" id="3.90.25.10">
    <property type="entry name" value="UDP-galactose 4-epimerase, domain 1"/>
    <property type="match status" value="1"/>
</dbReference>
<keyword evidence="10" id="KW-1185">Reference proteome</keyword>
<evidence type="ECO:0000256" key="6">
    <source>
        <dbReference type="ARBA" id="ARBA00023235"/>
    </source>
</evidence>
<evidence type="ECO:0000256" key="5">
    <source>
        <dbReference type="ARBA" id="ARBA00023027"/>
    </source>
</evidence>
<dbReference type="PRINTS" id="PR01713">
    <property type="entry name" value="NUCEPIMERASE"/>
</dbReference>
<dbReference type="NCBIfam" id="TIGR01179">
    <property type="entry name" value="galE"/>
    <property type="match status" value="1"/>
</dbReference>
<comment type="pathway">
    <text evidence="3 7">Carbohydrate metabolism; galactose metabolism.</text>
</comment>
<accession>A0A835YY50</accession>
<keyword evidence="6 7" id="KW-0413">Isomerase</keyword>
<dbReference type="GO" id="GO:0003978">
    <property type="term" value="F:UDP-glucose 4-epimerase activity"/>
    <property type="evidence" value="ECO:0007669"/>
    <property type="project" value="UniProtKB-UniRule"/>
</dbReference>
<dbReference type="OrthoDB" id="9402762at2759"/>
<evidence type="ECO:0000259" key="8">
    <source>
        <dbReference type="PROSITE" id="PS50206"/>
    </source>
</evidence>
<dbReference type="PANTHER" id="PTHR43725:SF47">
    <property type="entry name" value="UDP-GLUCOSE 4-EPIMERASE"/>
    <property type="match status" value="1"/>
</dbReference>
<dbReference type="Gene3D" id="3.40.50.720">
    <property type="entry name" value="NAD(P)-binding Rossmann-like Domain"/>
    <property type="match status" value="1"/>
</dbReference>
<dbReference type="GO" id="GO:0005829">
    <property type="term" value="C:cytosol"/>
    <property type="evidence" value="ECO:0007669"/>
    <property type="project" value="TreeGrafter"/>
</dbReference>
<evidence type="ECO:0000256" key="1">
    <source>
        <dbReference type="ARBA" id="ARBA00000083"/>
    </source>
</evidence>
<dbReference type="Proteomes" id="UP000664859">
    <property type="component" value="Unassembled WGS sequence"/>
</dbReference>
<keyword evidence="7" id="KW-0119">Carbohydrate metabolism</keyword>
<protein>
    <recommendedName>
        <fullName evidence="4 7">UDP-glucose 4-epimerase</fullName>
        <ecNumber evidence="4 7">5.1.3.2</ecNumber>
    </recommendedName>
</protein>
<dbReference type="CDD" id="cd05247">
    <property type="entry name" value="UDP_G4E_1_SDR_e"/>
    <property type="match status" value="1"/>
</dbReference>